<evidence type="ECO:0000256" key="9">
    <source>
        <dbReference type="RuleBase" id="RU000488"/>
    </source>
</evidence>
<dbReference type="EMBL" id="PNBA02000912">
    <property type="protein sequence ID" value="KAG6382775.1"/>
    <property type="molecule type" value="Genomic_DNA"/>
</dbReference>
<dbReference type="InterPro" id="IPR018108">
    <property type="entry name" value="MCP_transmembrane"/>
</dbReference>
<evidence type="ECO:0000256" key="6">
    <source>
        <dbReference type="ARBA" id="ARBA00022989"/>
    </source>
</evidence>
<feature type="region of interest" description="Disordered" evidence="10">
    <location>
        <begin position="49"/>
        <end position="81"/>
    </location>
</feature>
<evidence type="ECO:0000256" key="4">
    <source>
        <dbReference type="ARBA" id="ARBA00022692"/>
    </source>
</evidence>
<evidence type="ECO:0000256" key="5">
    <source>
        <dbReference type="ARBA" id="ARBA00022737"/>
    </source>
</evidence>
<dbReference type="Proteomes" id="UP000298416">
    <property type="component" value="Unassembled WGS sequence"/>
</dbReference>
<evidence type="ECO:0000256" key="7">
    <source>
        <dbReference type="ARBA" id="ARBA00023136"/>
    </source>
</evidence>
<evidence type="ECO:0000256" key="1">
    <source>
        <dbReference type="ARBA" id="ARBA00004141"/>
    </source>
</evidence>
<evidence type="ECO:0000313" key="12">
    <source>
        <dbReference type="Proteomes" id="UP000298416"/>
    </source>
</evidence>
<evidence type="ECO:0000256" key="3">
    <source>
        <dbReference type="ARBA" id="ARBA00022448"/>
    </source>
</evidence>
<evidence type="ECO:0000256" key="8">
    <source>
        <dbReference type="PROSITE-ProRule" id="PRU00282"/>
    </source>
</evidence>
<evidence type="ECO:0008006" key="13">
    <source>
        <dbReference type="Google" id="ProtNLM"/>
    </source>
</evidence>
<dbReference type="Pfam" id="PF00153">
    <property type="entry name" value="Mito_carr"/>
    <property type="match status" value="1"/>
</dbReference>
<proteinExistence type="inferred from homology"/>
<dbReference type="Gene3D" id="1.50.40.10">
    <property type="entry name" value="Mitochondrial carrier domain"/>
    <property type="match status" value="1"/>
</dbReference>
<protein>
    <recommendedName>
        <fullName evidence="13">Solute carrier family 25 (Mitochondrial oxoglutarate transporter), member 11</fullName>
    </recommendedName>
</protein>
<reference evidence="11" key="1">
    <citation type="submission" date="2018-01" db="EMBL/GenBank/DDBJ databases">
        <authorList>
            <person name="Mao J.F."/>
        </authorList>
    </citation>
    <scope>NUCLEOTIDE SEQUENCE</scope>
    <source>
        <strain evidence="11">Huo1</strain>
        <tissue evidence="11">Leaf</tissue>
    </source>
</reference>
<dbReference type="AlphaFoldDB" id="A0A8X8VUW0"/>
<keyword evidence="6" id="KW-1133">Transmembrane helix</keyword>
<dbReference type="InterPro" id="IPR023395">
    <property type="entry name" value="MCP_dom_sf"/>
</dbReference>
<keyword evidence="4 8" id="KW-0812">Transmembrane</keyword>
<keyword evidence="7 8" id="KW-0472">Membrane</keyword>
<dbReference type="PROSITE" id="PS50920">
    <property type="entry name" value="SOLCAR"/>
    <property type="match status" value="1"/>
</dbReference>
<keyword evidence="5" id="KW-0677">Repeat</keyword>
<evidence type="ECO:0000256" key="2">
    <source>
        <dbReference type="ARBA" id="ARBA00006375"/>
    </source>
</evidence>
<keyword evidence="12" id="KW-1185">Reference proteome</keyword>
<organism evidence="11">
    <name type="scientific">Salvia splendens</name>
    <name type="common">Scarlet sage</name>
    <dbReference type="NCBI Taxonomy" id="180675"/>
    <lineage>
        <taxon>Eukaryota</taxon>
        <taxon>Viridiplantae</taxon>
        <taxon>Streptophyta</taxon>
        <taxon>Embryophyta</taxon>
        <taxon>Tracheophyta</taxon>
        <taxon>Spermatophyta</taxon>
        <taxon>Magnoliopsida</taxon>
        <taxon>eudicotyledons</taxon>
        <taxon>Gunneridae</taxon>
        <taxon>Pentapetalae</taxon>
        <taxon>asterids</taxon>
        <taxon>lamiids</taxon>
        <taxon>Lamiales</taxon>
        <taxon>Lamiaceae</taxon>
        <taxon>Nepetoideae</taxon>
        <taxon>Mentheae</taxon>
        <taxon>Salviinae</taxon>
        <taxon>Salvia</taxon>
        <taxon>Salvia subgen. Calosphace</taxon>
        <taxon>core Calosphace</taxon>
    </lineage>
</organism>
<evidence type="ECO:0000313" key="11">
    <source>
        <dbReference type="EMBL" id="KAG6382775.1"/>
    </source>
</evidence>
<reference evidence="11" key="2">
    <citation type="submission" date="2020-08" db="EMBL/GenBank/DDBJ databases">
        <title>Plant Genome Project.</title>
        <authorList>
            <person name="Zhang R.-G."/>
        </authorList>
    </citation>
    <scope>NUCLEOTIDE SEQUENCE</scope>
    <source>
        <strain evidence="11">Huo1</strain>
        <tissue evidence="11">Leaf</tissue>
    </source>
</reference>
<comment type="similarity">
    <text evidence="2 9">Belongs to the mitochondrial carrier (TC 2.A.29) family.</text>
</comment>
<dbReference type="InterPro" id="IPR050391">
    <property type="entry name" value="Mito_Metabolite_Transporter"/>
</dbReference>
<evidence type="ECO:0000256" key="10">
    <source>
        <dbReference type="SAM" id="MobiDB-lite"/>
    </source>
</evidence>
<comment type="caution">
    <text evidence="11">The sequence shown here is derived from an EMBL/GenBank/DDBJ whole genome shotgun (WGS) entry which is preliminary data.</text>
</comment>
<dbReference type="PANTHER" id="PTHR45618">
    <property type="entry name" value="MITOCHONDRIAL DICARBOXYLATE CARRIER-RELATED"/>
    <property type="match status" value="1"/>
</dbReference>
<name>A0A8X8VUW0_SALSN</name>
<accession>A0A8X8VUW0</accession>
<feature type="repeat" description="Solcar" evidence="8">
    <location>
        <begin position="95"/>
        <end position="180"/>
    </location>
</feature>
<dbReference type="SUPFAM" id="SSF103506">
    <property type="entry name" value="Mitochondrial carrier"/>
    <property type="match status" value="2"/>
</dbReference>
<sequence>MSKNEGIGSLWRWSSLTVNHAMVVTASQLASYNQFKEFVKNEELKWMEKTPSKEDEGTAMEEERKTIDKEKRNERRAGRKREAALGEEAALLGNRGELVVAGGGRGDGAGGGRDRIKTHVMNMKAEAGKAPLYNGAVDCVVNTVKAEGLMPLYKGFIPTVSRQGPHCGFVRYLGANSQVGQGFFIK</sequence>
<gene>
    <name evidence="11" type="ORF">SASPL_157515</name>
</gene>
<comment type="subcellular location">
    <subcellularLocation>
        <location evidence="1">Membrane</location>
        <topology evidence="1">Multi-pass membrane protein</topology>
    </subcellularLocation>
</comment>
<keyword evidence="3 9" id="KW-0813">Transport</keyword>
<dbReference type="GO" id="GO:0016020">
    <property type="term" value="C:membrane"/>
    <property type="evidence" value="ECO:0007669"/>
    <property type="project" value="UniProtKB-SubCell"/>
</dbReference>